<dbReference type="Proteomes" id="UP000284543">
    <property type="component" value="Unassembled WGS sequence"/>
</dbReference>
<evidence type="ECO:0000313" key="2">
    <source>
        <dbReference type="EMBL" id="RGV76273.1"/>
    </source>
</evidence>
<evidence type="ECO:0000259" key="1">
    <source>
        <dbReference type="Pfam" id="PF04991"/>
    </source>
</evidence>
<comment type="caution">
    <text evidence="2">The sequence shown here is derived from an EMBL/GenBank/DDBJ whole genome shotgun (WGS) entry which is preliminary data.</text>
</comment>
<dbReference type="PANTHER" id="PTHR43404">
    <property type="entry name" value="LIPOPOLYSACCHARIDE CHOLINEPHOSPHOTRANSFERASE LICD"/>
    <property type="match status" value="1"/>
</dbReference>
<accession>A0A412Z8D5</accession>
<name>A0A412Z8D5_9FIRM</name>
<reference evidence="2 3" key="1">
    <citation type="submission" date="2018-08" db="EMBL/GenBank/DDBJ databases">
        <title>A genome reference for cultivated species of the human gut microbiota.</title>
        <authorList>
            <person name="Zou Y."/>
            <person name="Xue W."/>
            <person name="Luo G."/>
        </authorList>
    </citation>
    <scope>NUCLEOTIDE SEQUENCE [LARGE SCALE GENOMIC DNA]</scope>
    <source>
        <strain evidence="2 3">AF14-18</strain>
    </source>
</reference>
<dbReference type="InterPro" id="IPR007074">
    <property type="entry name" value="LicD/FKTN/FKRP_NTP_transf"/>
</dbReference>
<dbReference type="Pfam" id="PF04991">
    <property type="entry name" value="LicD"/>
    <property type="match status" value="1"/>
</dbReference>
<dbReference type="PANTHER" id="PTHR43404:SF2">
    <property type="entry name" value="LIPOPOLYSACCHARIDE CHOLINEPHOSPHOTRANSFERASE LICD"/>
    <property type="match status" value="1"/>
</dbReference>
<dbReference type="EMBL" id="QRZM01000004">
    <property type="protein sequence ID" value="RGV76273.1"/>
    <property type="molecule type" value="Genomic_DNA"/>
</dbReference>
<evidence type="ECO:0000313" key="3">
    <source>
        <dbReference type="Proteomes" id="UP000284543"/>
    </source>
</evidence>
<organism evidence="2 3">
    <name type="scientific">Enterocloster bolteae</name>
    <dbReference type="NCBI Taxonomy" id="208479"/>
    <lineage>
        <taxon>Bacteria</taxon>
        <taxon>Bacillati</taxon>
        <taxon>Bacillota</taxon>
        <taxon>Clostridia</taxon>
        <taxon>Lachnospirales</taxon>
        <taxon>Lachnospiraceae</taxon>
        <taxon>Enterocloster</taxon>
    </lineage>
</organism>
<sequence length="272" mass="32462">MNMNKEELKEYERKSYGMENIHKMLLVAMDRLDKICKKNNIKYSLHGGCLLGAERNHKLIPWDDDIDISVTRKEYDKLIPILKKEHGKFYFDDTTTWVPRFAYSNEKEGVFISIFVWDYISENLLEQKLKLLLLRVLQGMLKRNIDYGSYSSKNKVLIFGTHIMGLLFPYQLKKKWQNDVGKYWFQGRQKYIHRSNDAYKGVGFIFKGDYMGSYSEIELEGRMYMVTSRYKEFLKMNYGPDYMTPPPIEQRKPEHFLSREQVKRRRKAGGFC</sequence>
<gene>
    <name evidence="2" type="ORF">DWW02_12995</name>
</gene>
<dbReference type="InterPro" id="IPR052942">
    <property type="entry name" value="LPS_cholinephosphotransferase"/>
</dbReference>
<proteinExistence type="predicted"/>
<feature type="domain" description="LicD/FKTN/FKRP nucleotidyltransferase" evidence="1">
    <location>
        <begin position="36"/>
        <end position="239"/>
    </location>
</feature>
<dbReference type="GO" id="GO:0009100">
    <property type="term" value="P:glycoprotein metabolic process"/>
    <property type="evidence" value="ECO:0007669"/>
    <property type="project" value="UniProtKB-ARBA"/>
</dbReference>
<protein>
    <recommendedName>
        <fullName evidence="1">LicD/FKTN/FKRP nucleotidyltransferase domain-containing protein</fullName>
    </recommendedName>
</protein>
<dbReference type="AlphaFoldDB" id="A0A412Z8D5"/>